<dbReference type="HOGENOM" id="CLU_581442_0_0_1"/>
<keyword evidence="3" id="KW-1133">Transmembrane helix</keyword>
<sequence length="470" mass="50219">MHHLSLDSDDKDATKPGALKRSPSAIQLTAKTRRWALWVFAGILPLALILILCLVFLLPRRQHPGSGNGSGDGGDGGGGGNTNSGFYTYPASAYPSPIAIQGTVPHNDKAQTLDPSLIRRADDGKYFLFTTGGPNGSLWTADSVSGPWTKVRGPDSGNGPLLGETCGAPQVYGPLGDDSTYYLFHNSHRYNYAKSDGITDPEASMPFHDASQIVHTSRTLEPGSWTRQGRLEIPWARKYNILDAALLTISANDTDTSDSNANTNANANNTNILAFGSYQTGIYAVPLDDPPTQLLGGGGGGSSGADAAMEQLVHLEQNSSATQPLGQTEAAYLYSRGSWTYLFFSSGRCCPQKGGEWPAKAAGDVYRVMVCRRSSDRAAEMASWADEDFADRAGKSCRADNGGTEILASHGGIWAPGGQGILEDDGAGGEGLYLYYHYVPFDEQAGKPEKGFRFGFNKLQFDNDAWPVVV</sequence>
<dbReference type="EMBL" id="KB705575">
    <property type="protein sequence ID" value="EMR71811.1"/>
    <property type="molecule type" value="Genomic_DNA"/>
</dbReference>
<dbReference type="KEGG" id="ela:UCREL1_1157"/>
<keyword evidence="1" id="KW-0119">Carbohydrate metabolism</keyword>
<dbReference type="Gene3D" id="2.115.10.20">
    <property type="entry name" value="Glycosyl hydrolase domain, family 43"/>
    <property type="match status" value="1"/>
</dbReference>
<dbReference type="PANTHER" id="PTHR43301:SF7">
    <property type="entry name" value="ARABINAN ENDO-1,5-ALPHA-L-ARABINOSIDASE C"/>
    <property type="match status" value="1"/>
</dbReference>
<keyword evidence="3" id="KW-0812">Transmembrane</keyword>
<accession>M7TPG9</accession>
<dbReference type="InterPro" id="IPR023296">
    <property type="entry name" value="Glyco_hydro_beta-prop_sf"/>
</dbReference>
<organism evidence="4 5">
    <name type="scientific">Eutypa lata (strain UCR-EL1)</name>
    <name type="common">Grapevine dieback disease fungus</name>
    <name type="synonym">Eutypa armeniacae</name>
    <dbReference type="NCBI Taxonomy" id="1287681"/>
    <lineage>
        <taxon>Eukaryota</taxon>
        <taxon>Fungi</taxon>
        <taxon>Dikarya</taxon>
        <taxon>Ascomycota</taxon>
        <taxon>Pezizomycotina</taxon>
        <taxon>Sordariomycetes</taxon>
        <taxon>Xylariomycetidae</taxon>
        <taxon>Xylariales</taxon>
        <taxon>Diatrypaceae</taxon>
        <taxon>Eutypa</taxon>
    </lineage>
</organism>
<evidence type="ECO:0000256" key="3">
    <source>
        <dbReference type="SAM" id="Phobius"/>
    </source>
</evidence>
<evidence type="ECO:0000256" key="1">
    <source>
        <dbReference type="ARBA" id="ARBA00022651"/>
    </source>
</evidence>
<keyword evidence="4" id="KW-0378">Hydrolase</keyword>
<feature type="transmembrane region" description="Helical" evidence="3">
    <location>
        <begin position="35"/>
        <end position="58"/>
    </location>
</feature>
<reference evidence="5" key="1">
    <citation type="journal article" date="2013" name="Genome Announc.">
        <title>Draft genome sequence of the grapevine dieback fungus Eutypa lata UCR-EL1.</title>
        <authorList>
            <person name="Blanco-Ulate B."/>
            <person name="Rolshausen P.E."/>
            <person name="Cantu D."/>
        </authorList>
    </citation>
    <scope>NUCLEOTIDE SEQUENCE [LARGE SCALE GENOMIC DNA]</scope>
    <source>
        <strain evidence="5">UCR-EL1</strain>
    </source>
</reference>
<proteinExistence type="predicted"/>
<protein>
    <submittedName>
        <fullName evidence="4">Putative glycosyl hydrolase family 43 protein</fullName>
    </submittedName>
</protein>
<evidence type="ECO:0000313" key="4">
    <source>
        <dbReference type="EMBL" id="EMR71811.1"/>
    </source>
</evidence>
<keyword evidence="5" id="KW-1185">Reference proteome</keyword>
<keyword evidence="1" id="KW-0624">Polysaccharide degradation</keyword>
<evidence type="ECO:0000256" key="2">
    <source>
        <dbReference type="ARBA" id="ARBA00025221"/>
    </source>
</evidence>
<dbReference type="GO" id="GO:0045493">
    <property type="term" value="P:xylan catabolic process"/>
    <property type="evidence" value="ECO:0007669"/>
    <property type="project" value="UniProtKB-KW"/>
</dbReference>
<dbReference type="PANTHER" id="PTHR43301">
    <property type="entry name" value="ARABINAN ENDO-1,5-ALPHA-L-ARABINOSIDASE"/>
    <property type="match status" value="1"/>
</dbReference>
<evidence type="ECO:0000313" key="5">
    <source>
        <dbReference type="Proteomes" id="UP000012174"/>
    </source>
</evidence>
<dbReference type="InterPro" id="IPR050727">
    <property type="entry name" value="GH43_arabinanases"/>
</dbReference>
<name>M7TPG9_EUTLA</name>
<dbReference type="SUPFAM" id="SSF75005">
    <property type="entry name" value="Arabinanase/levansucrase/invertase"/>
    <property type="match status" value="1"/>
</dbReference>
<comment type="function">
    <text evidence="2">Endo-1,5-alpha-L-arabinanase involved in degradation of pectin. Its preferred substrate is linear 1,5-alpha-L-arabinan.</text>
</comment>
<dbReference type="eggNOG" id="ENOG502QTQG">
    <property type="taxonomic scope" value="Eukaryota"/>
</dbReference>
<dbReference type="OrthoDB" id="195678at2759"/>
<dbReference type="GO" id="GO:0016787">
    <property type="term" value="F:hydrolase activity"/>
    <property type="evidence" value="ECO:0007669"/>
    <property type="project" value="UniProtKB-KW"/>
</dbReference>
<keyword evidence="3" id="KW-0472">Membrane</keyword>
<dbReference type="Proteomes" id="UP000012174">
    <property type="component" value="Unassembled WGS sequence"/>
</dbReference>
<dbReference type="AlphaFoldDB" id="M7TPG9"/>
<dbReference type="OMA" id="HNSHRYN"/>
<gene>
    <name evidence="4" type="ORF">UCREL1_1157</name>
</gene>
<keyword evidence="1" id="KW-0858">Xylan degradation</keyword>